<dbReference type="InterPro" id="IPR006059">
    <property type="entry name" value="SBP"/>
</dbReference>
<dbReference type="Pfam" id="PF01547">
    <property type="entry name" value="SBP_bac_1"/>
    <property type="match status" value="1"/>
</dbReference>
<dbReference type="CDD" id="cd13585">
    <property type="entry name" value="PBP2_TMBP_like"/>
    <property type="match status" value="1"/>
</dbReference>
<keyword evidence="9" id="KW-1185">Reference proteome</keyword>
<comment type="caution">
    <text evidence="8">The sequence shown here is derived from an EMBL/GenBank/DDBJ whole genome shotgun (WGS) entry which is preliminary data.</text>
</comment>
<organism evidence="8 9">
    <name type="scientific">Evansella tamaricis</name>
    <dbReference type="NCBI Taxonomy" id="2069301"/>
    <lineage>
        <taxon>Bacteria</taxon>
        <taxon>Bacillati</taxon>
        <taxon>Bacillota</taxon>
        <taxon>Bacilli</taxon>
        <taxon>Bacillales</taxon>
        <taxon>Bacillaceae</taxon>
        <taxon>Evansella</taxon>
    </lineage>
</organism>
<keyword evidence="4" id="KW-0564">Palmitate</keyword>
<accession>A0ABS6JKG9</accession>
<dbReference type="RefSeq" id="WP_217068069.1">
    <property type="nucleotide sequence ID" value="NZ_JAHQCS010000154.1"/>
</dbReference>
<evidence type="ECO:0000256" key="4">
    <source>
        <dbReference type="ARBA" id="ARBA00023139"/>
    </source>
</evidence>
<dbReference type="InterPro" id="IPR050490">
    <property type="entry name" value="Bact_solute-bd_prot1"/>
</dbReference>
<evidence type="ECO:0000256" key="6">
    <source>
        <dbReference type="SAM" id="MobiDB-lite"/>
    </source>
</evidence>
<dbReference type="PANTHER" id="PTHR43649:SF33">
    <property type="entry name" value="POLYGALACTURONAN_RHAMNOGALACTURONAN-BINDING PROTEIN YTCQ"/>
    <property type="match status" value="1"/>
</dbReference>
<keyword evidence="3" id="KW-0472">Membrane</keyword>
<evidence type="ECO:0000256" key="7">
    <source>
        <dbReference type="SAM" id="SignalP"/>
    </source>
</evidence>
<evidence type="ECO:0000256" key="1">
    <source>
        <dbReference type="ARBA" id="ARBA00022475"/>
    </source>
</evidence>
<protein>
    <submittedName>
        <fullName evidence="8">Sugar ABC transporter substrate-binding protein</fullName>
    </submittedName>
</protein>
<feature type="compositionally biased region" description="Acidic residues" evidence="6">
    <location>
        <begin position="24"/>
        <end position="35"/>
    </location>
</feature>
<gene>
    <name evidence="8" type="ORF">KS419_19295</name>
</gene>
<reference evidence="8 9" key="1">
    <citation type="submission" date="2021-06" db="EMBL/GenBank/DDBJ databases">
        <title>Bacillus sp. RD4P76, an endophyte from a halophyte.</title>
        <authorList>
            <person name="Sun J.-Q."/>
        </authorList>
    </citation>
    <scope>NUCLEOTIDE SEQUENCE [LARGE SCALE GENOMIC DNA]</scope>
    <source>
        <strain evidence="8 9">CGMCC 1.15917</strain>
    </source>
</reference>
<name>A0ABS6JKG9_9BACI</name>
<feature type="region of interest" description="Disordered" evidence="6">
    <location>
        <begin position="22"/>
        <end position="52"/>
    </location>
</feature>
<keyword evidence="2 7" id="KW-0732">Signal</keyword>
<keyword evidence="5" id="KW-0449">Lipoprotein</keyword>
<evidence type="ECO:0000256" key="3">
    <source>
        <dbReference type="ARBA" id="ARBA00023136"/>
    </source>
</evidence>
<evidence type="ECO:0000313" key="8">
    <source>
        <dbReference type="EMBL" id="MBU9713880.1"/>
    </source>
</evidence>
<dbReference type="Proteomes" id="UP000784880">
    <property type="component" value="Unassembled WGS sequence"/>
</dbReference>
<feature type="compositionally biased region" description="Low complexity" evidence="6">
    <location>
        <begin position="36"/>
        <end position="48"/>
    </location>
</feature>
<dbReference type="PROSITE" id="PS51257">
    <property type="entry name" value="PROKAR_LIPOPROTEIN"/>
    <property type="match status" value="1"/>
</dbReference>
<evidence type="ECO:0000256" key="2">
    <source>
        <dbReference type="ARBA" id="ARBA00022729"/>
    </source>
</evidence>
<feature type="signal peptide" evidence="7">
    <location>
        <begin position="1"/>
        <end position="21"/>
    </location>
</feature>
<keyword evidence="1" id="KW-1003">Cell membrane</keyword>
<dbReference type="EMBL" id="JAHQCS010000154">
    <property type="protein sequence ID" value="MBU9713880.1"/>
    <property type="molecule type" value="Genomic_DNA"/>
</dbReference>
<feature type="chain" id="PRO_5045836535" evidence="7">
    <location>
        <begin position="22"/>
        <end position="440"/>
    </location>
</feature>
<proteinExistence type="predicted"/>
<evidence type="ECO:0000313" key="9">
    <source>
        <dbReference type="Proteomes" id="UP000784880"/>
    </source>
</evidence>
<sequence>MKFNWLFVLAMLLLFAVGCSTEETQGDDSSDDENPETTTDGNDTGNEGTSEEENVTIRYATFSPGEAHEEDLKAMIAAFEDIHPNIKIEYEMAAFDDYFTRLQTQIAGNNAPDVLELNYENFVSYASRGALMDLTDLLAEDSEFDPTVLNQEAFKAFQYDGTQYGMVESFSNVVLFYNKELFDEAGVNYPDASWTWEDELKAAQDIMAHHDDVWGTFSPLQFWEFYKTIAQNGGGVFDDAGNIVLNSQENIEALQWMVDKIHEYGVTPSDEQMSGQEEADLFLDGKIAMLRTGIWMFGMFADAPFDWDIALEPGNTAKAHHFFANGLAISDKSEHAEAAWEWVKFMSASEEAASIRVAASWELPAITNEDVLSDYLSVTPPESREVVFDALDSLVTPPVVEEWSRMTDMIGEELELVKLKQKTPAEALESAEERLKNILN</sequence>
<dbReference type="PANTHER" id="PTHR43649">
    <property type="entry name" value="ARABINOSE-BINDING PROTEIN-RELATED"/>
    <property type="match status" value="1"/>
</dbReference>
<evidence type="ECO:0000256" key="5">
    <source>
        <dbReference type="ARBA" id="ARBA00023288"/>
    </source>
</evidence>